<evidence type="ECO:0000256" key="1">
    <source>
        <dbReference type="SAM" id="Coils"/>
    </source>
</evidence>
<dbReference type="Proteomes" id="UP000242715">
    <property type="component" value="Unassembled WGS sequence"/>
</dbReference>
<sequence length="483" mass="54073">MHRISTGMYQTHMMSDMVSSTTILENDFRERFKKQGTYSCFVSEEKAPYITKAKKERAVCETEKFMQSYNIGLAGDNGTAYFPISRTRKASRTRQVKQMLMLEMPSSPSTSSADECWWKIPSSPSTSSEDESLLSAEIRGVQSKPFGPQATATLMQSFDLGQVTYRMRIFRNTLFPTLMGEINMVPTTLCETPFQNVGPTLIFHNKGVNVRASAGKRKVLSAMEVNPLPTFDPVVSVADTLMADPQTSVSRSVDVVMKDQVPIPEDLLHQVKQECSCNTDNADPADDLLSLLTNSSPAASAWLDSSNFEAIELFKELKRLVSKPLDVTTVDTSAFDQMRRLVEELKPLKPKNAFLTATLPVYEQAANSKEDLVKKLLPLKEQKDEIAVNRKQKEAVMVKAKEKVDKLTKQLVLAEAELAEANTGITVFINLEKKRVDSINALRGEVNQTAAILWNLQSDYKLAVWTKKELEDMWLKITQSSSP</sequence>
<dbReference type="EMBL" id="DF973504">
    <property type="protein sequence ID" value="GAU32761.1"/>
    <property type="molecule type" value="Genomic_DNA"/>
</dbReference>
<evidence type="ECO:0000313" key="2">
    <source>
        <dbReference type="EMBL" id="GAU32761.1"/>
    </source>
</evidence>
<keyword evidence="3" id="KW-1185">Reference proteome</keyword>
<keyword evidence="1" id="KW-0175">Coiled coil</keyword>
<evidence type="ECO:0000313" key="3">
    <source>
        <dbReference type="Proteomes" id="UP000242715"/>
    </source>
</evidence>
<dbReference type="OrthoDB" id="1919336at2759"/>
<feature type="coiled-coil region" evidence="1">
    <location>
        <begin position="390"/>
        <end position="424"/>
    </location>
</feature>
<gene>
    <name evidence="2" type="ORF">TSUD_323290</name>
</gene>
<organism evidence="2 3">
    <name type="scientific">Trifolium subterraneum</name>
    <name type="common">Subterranean clover</name>
    <dbReference type="NCBI Taxonomy" id="3900"/>
    <lineage>
        <taxon>Eukaryota</taxon>
        <taxon>Viridiplantae</taxon>
        <taxon>Streptophyta</taxon>
        <taxon>Embryophyta</taxon>
        <taxon>Tracheophyta</taxon>
        <taxon>Spermatophyta</taxon>
        <taxon>Magnoliopsida</taxon>
        <taxon>eudicotyledons</taxon>
        <taxon>Gunneridae</taxon>
        <taxon>Pentapetalae</taxon>
        <taxon>rosids</taxon>
        <taxon>fabids</taxon>
        <taxon>Fabales</taxon>
        <taxon>Fabaceae</taxon>
        <taxon>Papilionoideae</taxon>
        <taxon>50 kb inversion clade</taxon>
        <taxon>NPAAA clade</taxon>
        <taxon>Hologalegina</taxon>
        <taxon>IRL clade</taxon>
        <taxon>Trifolieae</taxon>
        <taxon>Trifolium</taxon>
    </lineage>
</organism>
<accession>A0A2Z6MMR0</accession>
<reference evidence="3" key="1">
    <citation type="journal article" date="2017" name="Front. Plant Sci.">
        <title>Climate Clever Clovers: New Paradigm to Reduce the Environmental Footprint of Ruminants by Breeding Low Methanogenic Forages Utilizing Haplotype Variation.</title>
        <authorList>
            <person name="Kaur P."/>
            <person name="Appels R."/>
            <person name="Bayer P.E."/>
            <person name="Keeble-Gagnere G."/>
            <person name="Wang J."/>
            <person name="Hirakawa H."/>
            <person name="Shirasawa K."/>
            <person name="Vercoe P."/>
            <person name="Stefanova K."/>
            <person name="Durmic Z."/>
            <person name="Nichols P."/>
            <person name="Revell C."/>
            <person name="Isobe S.N."/>
            <person name="Edwards D."/>
            <person name="Erskine W."/>
        </authorList>
    </citation>
    <scope>NUCLEOTIDE SEQUENCE [LARGE SCALE GENOMIC DNA]</scope>
    <source>
        <strain evidence="3">cv. Daliak</strain>
    </source>
</reference>
<protein>
    <submittedName>
        <fullName evidence="2">Uncharacterized protein</fullName>
    </submittedName>
</protein>
<name>A0A2Z6MMR0_TRISU</name>
<proteinExistence type="predicted"/>
<dbReference type="AlphaFoldDB" id="A0A2Z6MMR0"/>